<evidence type="ECO:0000313" key="1">
    <source>
        <dbReference type="EMBL" id="DAF45675.1"/>
    </source>
</evidence>
<dbReference type="EMBL" id="BK032517">
    <property type="protein sequence ID" value="DAF45675.1"/>
    <property type="molecule type" value="Genomic_DNA"/>
</dbReference>
<accession>A0A8S5S4D2</accession>
<sequence length="151" mass="17460">MKKGIERGICPVFNIRQTKPFVADKKDPLAFHSQFSVNNPLIWFQERPKNEWDARARPVDTGVLAFTVRGKRPFTDRELAQIKSTIITGARFVNTFKGLQGKGVSAATLHEAFTYYILFLRNEIAKRLRNKVQFGHFNLMGWVKNGREYQD</sequence>
<proteinExistence type="predicted"/>
<reference evidence="1" key="1">
    <citation type="journal article" date="2021" name="Proc. Natl. Acad. Sci. U.S.A.">
        <title>A Catalog of Tens of Thousands of Viruses from Human Metagenomes Reveals Hidden Associations with Chronic Diseases.</title>
        <authorList>
            <person name="Tisza M.J."/>
            <person name="Buck C.B."/>
        </authorList>
    </citation>
    <scope>NUCLEOTIDE SEQUENCE</scope>
    <source>
        <strain evidence="1">CtJ7x27</strain>
    </source>
</reference>
<organism evidence="1">
    <name type="scientific">Siphoviridae sp. ctJ7x27</name>
    <dbReference type="NCBI Taxonomy" id="2827835"/>
    <lineage>
        <taxon>Viruses</taxon>
        <taxon>Duplodnaviria</taxon>
        <taxon>Heunggongvirae</taxon>
        <taxon>Uroviricota</taxon>
        <taxon>Caudoviricetes</taxon>
    </lineage>
</organism>
<name>A0A8S5S4D2_9CAUD</name>
<protein>
    <submittedName>
        <fullName evidence="1">Uncharacterized protein</fullName>
    </submittedName>
</protein>